<dbReference type="AlphaFoldDB" id="A0A6J5U8M3"/>
<evidence type="ECO:0008006" key="5">
    <source>
        <dbReference type="Google" id="ProtNLM"/>
    </source>
</evidence>
<protein>
    <recommendedName>
        <fullName evidence="5">Reverse transcriptase domain-containing protein</fullName>
    </recommendedName>
</protein>
<dbReference type="PANTHER" id="PTHR33116">
    <property type="entry name" value="REVERSE TRANSCRIPTASE ZINC-BINDING DOMAIN-CONTAINING PROTEIN-RELATED-RELATED"/>
    <property type="match status" value="1"/>
</dbReference>
<reference evidence="1 3" key="2">
    <citation type="submission" date="2020-05" db="EMBL/GenBank/DDBJ databases">
        <authorList>
            <person name="Campoy J."/>
            <person name="Schneeberger K."/>
            <person name="Spophaly S."/>
        </authorList>
    </citation>
    <scope>NUCLEOTIDE SEQUENCE [LARGE SCALE GENOMIC DNA]</scope>
    <source>
        <strain evidence="1">PruArmRojPasFocal</strain>
    </source>
</reference>
<proteinExistence type="predicted"/>
<dbReference type="Proteomes" id="UP000507222">
    <property type="component" value="Unassembled WGS sequence"/>
</dbReference>
<sequence length="202" mass="23079">MRSRRGNKVPRFALKLDMANAFDRVEWNFLCKMMEKLGKGLLKLISSHKGGLDKEIPFSLSFPHLCRGIFFTSQTGRDFWALKKVFQIYGSAVDQKINFDKSAIAFSPNAPMQLRNELRKKLNGWKELLLSKAEKSILINAVAQRISNYAMFSELPKDEGGLGFRDLEIFNKALVAKQCWRLLTNELSMIHKADKGRASSYV</sequence>
<organism evidence="1 3">
    <name type="scientific">Prunus armeniaca</name>
    <name type="common">Apricot</name>
    <name type="synonym">Armeniaca vulgaris</name>
    <dbReference type="NCBI Taxonomy" id="36596"/>
    <lineage>
        <taxon>Eukaryota</taxon>
        <taxon>Viridiplantae</taxon>
        <taxon>Streptophyta</taxon>
        <taxon>Embryophyta</taxon>
        <taxon>Tracheophyta</taxon>
        <taxon>Spermatophyta</taxon>
        <taxon>Magnoliopsida</taxon>
        <taxon>eudicotyledons</taxon>
        <taxon>Gunneridae</taxon>
        <taxon>Pentapetalae</taxon>
        <taxon>rosids</taxon>
        <taxon>fabids</taxon>
        <taxon>Rosales</taxon>
        <taxon>Rosaceae</taxon>
        <taxon>Amygdaloideae</taxon>
        <taxon>Amygdaleae</taxon>
        <taxon>Prunus</taxon>
    </lineage>
</organism>
<evidence type="ECO:0000313" key="2">
    <source>
        <dbReference type="EMBL" id="CAB4303077.1"/>
    </source>
</evidence>
<dbReference type="OrthoDB" id="1929473at2759"/>
<gene>
    <name evidence="1" type="ORF">CURHAP_LOCUS19260</name>
    <name evidence="2" type="ORF">ORAREDHAP_LOCUS19063</name>
</gene>
<evidence type="ECO:0000313" key="1">
    <source>
        <dbReference type="EMBL" id="CAB4272559.1"/>
    </source>
</evidence>
<accession>A0A6J5U8M3</accession>
<reference evidence="4" key="1">
    <citation type="journal article" date="2020" name="Genome Biol.">
        <title>Gamete binning: chromosome-level and haplotype-resolved genome assembly enabled by high-throughput single-cell sequencing of gamete genomes.</title>
        <authorList>
            <person name="Campoy J.A."/>
            <person name="Sun H."/>
            <person name="Goel M."/>
            <person name="Jiao W.-B."/>
            <person name="Folz-Donahue K."/>
            <person name="Wang N."/>
            <person name="Rubio M."/>
            <person name="Liu C."/>
            <person name="Kukat C."/>
            <person name="Ruiz D."/>
            <person name="Huettel B."/>
            <person name="Schneeberger K."/>
        </authorList>
    </citation>
    <scope>NUCLEOTIDE SEQUENCE [LARGE SCALE GENOMIC DNA]</scope>
    <source>
        <strain evidence="4">cv. Rojo Pasion</strain>
    </source>
</reference>
<keyword evidence="4" id="KW-1185">Reference proteome</keyword>
<name>A0A6J5U8M3_PRUAR</name>
<dbReference type="EMBL" id="CAEKKB010000003">
    <property type="protein sequence ID" value="CAB4303077.1"/>
    <property type="molecule type" value="Genomic_DNA"/>
</dbReference>
<dbReference type="Proteomes" id="UP000507245">
    <property type="component" value="Unassembled WGS sequence"/>
</dbReference>
<dbReference type="EMBL" id="CAEKDK010000003">
    <property type="protein sequence ID" value="CAB4272559.1"/>
    <property type="molecule type" value="Genomic_DNA"/>
</dbReference>
<dbReference type="PANTHER" id="PTHR33116:SF86">
    <property type="entry name" value="REVERSE TRANSCRIPTASE DOMAIN-CONTAINING PROTEIN"/>
    <property type="match status" value="1"/>
</dbReference>
<evidence type="ECO:0000313" key="3">
    <source>
        <dbReference type="Proteomes" id="UP000507222"/>
    </source>
</evidence>
<evidence type="ECO:0000313" key="4">
    <source>
        <dbReference type="Proteomes" id="UP000507245"/>
    </source>
</evidence>